<keyword evidence="2" id="KW-1185">Reference proteome</keyword>
<organism evidence="1 2">
    <name type="scientific">Pleuronectes platessa</name>
    <name type="common">European plaice</name>
    <dbReference type="NCBI Taxonomy" id="8262"/>
    <lineage>
        <taxon>Eukaryota</taxon>
        <taxon>Metazoa</taxon>
        <taxon>Chordata</taxon>
        <taxon>Craniata</taxon>
        <taxon>Vertebrata</taxon>
        <taxon>Euteleostomi</taxon>
        <taxon>Actinopterygii</taxon>
        <taxon>Neopterygii</taxon>
        <taxon>Teleostei</taxon>
        <taxon>Neoteleostei</taxon>
        <taxon>Acanthomorphata</taxon>
        <taxon>Carangaria</taxon>
        <taxon>Pleuronectiformes</taxon>
        <taxon>Pleuronectoidei</taxon>
        <taxon>Pleuronectidae</taxon>
        <taxon>Pleuronectes</taxon>
    </lineage>
</organism>
<dbReference type="EMBL" id="CADEAL010001289">
    <property type="protein sequence ID" value="CAB1430955.1"/>
    <property type="molecule type" value="Genomic_DNA"/>
</dbReference>
<accession>A0A9N7UGE6</accession>
<evidence type="ECO:0000313" key="2">
    <source>
        <dbReference type="Proteomes" id="UP001153269"/>
    </source>
</evidence>
<gene>
    <name evidence="1" type="ORF">PLEPLA_LOCUS18951</name>
</gene>
<sequence>MKRQRACVGTTQLRISSICGRRGRADGGSCVYVPQHRGSESDFRTLSHGTSQINSPLVSSGPLKSRCDWTTLWDPCLVPGRGSGPVARSRRRKGSNINQQLNESLQRIQQAICVEYYFVYPISPYCCSTLESDTRRRSQQEAMTPRV</sequence>
<name>A0A9N7UGE6_PLEPL</name>
<evidence type="ECO:0000313" key="1">
    <source>
        <dbReference type="EMBL" id="CAB1430955.1"/>
    </source>
</evidence>
<reference evidence="1" key="1">
    <citation type="submission" date="2020-03" db="EMBL/GenBank/DDBJ databases">
        <authorList>
            <person name="Weist P."/>
        </authorList>
    </citation>
    <scope>NUCLEOTIDE SEQUENCE</scope>
</reference>
<comment type="caution">
    <text evidence="1">The sequence shown here is derived from an EMBL/GenBank/DDBJ whole genome shotgun (WGS) entry which is preliminary data.</text>
</comment>
<protein>
    <submittedName>
        <fullName evidence="1">Uncharacterized protein</fullName>
    </submittedName>
</protein>
<proteinExistence type="predicted"/>
<dbReference type="AlphaFoldDB" id="A0A9N7UGE6"/>
<dbReference type="Proteomes" id="UP001153269">
    <property type="component" value="Unassembled WGS sequence"/>
</dbReference>